<dbReference type="SMART" id="SM00013">
    <property type="entry name" value="LRRNT"/>
    <property type="match status" value="1"/>
</dbReference>
<evidence type="ECO:0000256" key="1">
    <source>
        <dbReference type="ARBA" id="ARBA00022468"/>
    </source>
</evidence>
<dbReference type="Pfam" id="PF01462">
    <property type="entry name" value="LRRNT"/>
    <property type="match status" value="1"/>
</dbReference>
<comment type="caution">
    <text evidence="6">The sequence shown here is derived from an EMBL/GenBank/DDBJ whole genome shotgun (WGS) entry which is preliminary data.</text>
</comment>
<name>A0AAD6BRE5_9TELE</name>
<dbReference type="GO" id="GO:0005737">
    <property type="term" value="C:cytoplasm"/>
    <property type="evidence" value="ECO:0007669"/>
    <property type="project" value="TreeGrafter"/>
</dbReference>
<dbReference type="Proteomes" id="UP001219934">
    <property type="component" value="Unassembled WGS sequence"/>
</dbReference>
<dbReference type="Pfam" id="PF00620">
    <property type="entry name" value="RhoGAP"/>
    <property type="match status" value="1"/>
</dbReference>
<dbReference type="PANTHER" id="PTHR14963">
    <property type="entry name" value="RHO GTPASE ACTIVATING PROTEIN 18,19-RELATED"/>
    <property type="match status" value="1"/>
</dbReference>
<keyword evidence="1" id="KW-0343">GTPase activation</keyword>
<dbReference type="InterPro" id="IPR001611">
    <property type="entry name" value="Leu-rich_rpt"/>
</dbReference>
<feature type="region of interest" description="Disordered" evidence="4">
    <location>
        <begin position="412"/>
        <end position="432"/>
    </location>
</feature>
<feature type="compositionally biased region" description="Polar residues" evidence="4">
    <location>
        <begin position="378"/>
        <end position="387"/>
    </location>
</feature>
<evidence type="ECO:0000256" key="2">
    <source>
        <dbReference type="ARBA" id="ARBA00022614"/>
    </source>
</evidence>
<evidence type="ECO:0000313" key="7">
    <source>
        <dbReference type="Proteomes" id="UP001219934"/>
    </source>
</evidence>
<dbReference type="SUPFAM" id="SSF52058">
    <property type="entry name" value="L domain-like"/>
    <property type="match status" value="1"/>
</dbReference>
<keyword evidence="2" id="KW-0433">Leucine-rich repeat</keyword>
<evidence type="ECO:0000259" key="5">
    <source>
        <dbReference type="PROSITE" id="PS50238"/>
    </source>
</evidence>
<proteinExistence type="predicted"/>
<sequence>MAAENDPHNNHKLSRRGTKCTMFISQVKPSTSQSVIFNPDFFVERLRHEHPQAFADLVLSNITRLIDLPGEEFAQLTGESEAKLPSASGFLRSFNFLKRKDLHVEGLFRVPGHSLRQAALREMLNAGADIDLETGDFHPNDAATLLKAYLGELPEPLLTHRHYQAHLKIAELTRFDDKGDKTNEPDKERQIEAFQLLFMLLPPANRSLLKLLLDLLYHTARNQHINKMSAINLATMFAPHIIWPKTVMASDLQGKIEQLNKGIAFLIRHSQKLFKAPTYIKEYTRLYFTGSKTLQSRDDSTLCSASKQELIPVVTAASPSPSVRTIRGEVSSSSSLKSPERASYTESALRELYQQVSTMPESAKKKKLIRQFDKQPLLTPSSDSRTPFSRKHWRSRSLGGMIKRKVLGSQVLREKENSRLQSPPPKKRWTERSKGFVEEELSAVEVNMPVRGSFGAGMGRLALWMWVGMLCALLVGHSSACPALCTCSGTTVDCHGLGLKTMPRNIPRTRNACGVFGTRTELRWPALSREAASIISPALSFLALWPYPNPLRWLLLILTNRRRTEREGVCGELNGNNLTRITKSDFAGLKYIRVLQLMENQITVIERGAFDDMKELERL</sequence>
<dbReference type="Gene3D" id="3.80.10.10">
    <property type="entry name" value="Ribonuclease Inhibitor"/>
    <property type="match status" value="1"/>
</dbReference>
<keyword evidence="7" id="KW-1185">Reference proteome</keyword>
<dbReference type="SUPFAM" id="SSF48350">
    <property type="entry name" value="GTPase activation domain, GAP"/>
    <property type="match status" value="1"/>
</dbReference>
<organism evidence="6 7">
    <name type="scientific">Pogonophryne albipinna</name>
    <dbReference type="NCBI Taxonomy" id="1090488"/>
    <lineage>
        <taxon>Eukaryota</taxon>
        <taxon>Metazoa</taxon>
        <taxon>Chordata</taxon>
        <taxon>Craniata</taxon>
        <taxon>Vertebrata</taxon>
        <taxon>Euteleostomi</taxon>
        <taxon>Actinopterygii</taxon>
        <taxon>Neopterygii</taxon>
        <taxon>Teleostei</taxon>
        <taxon>Neoteleostei</taxon>
        <taxon>Acanthomorphata</taxon>
        <taxon>Eupercaria</taxon>
        <taxon>Perciformes</taxon>
        <taxon>Notothenioidei</taxon>
        <taxon>Pogonophryne</taxon>
    </lineage>
</organism>
<dbReference type="PANTHER" id="PTHR14963:SF7">
    <property type="entry name" value="RHO GTPASE-ACTIVATING PROTEIN 19"/>
    <property type="match status" value="1"/>
</dbReference>
<dbReference type="InterPro" id="IPR000198">
    <property type="entry name" value="RhoGAP_dom"/>
</dbReference>
<dbReference type="Pfam" id="PF13855">
    <property type="entry name" value="LRR_8"/>
    <property type="match status" value="1"/>
</dbReference>
<evidence type="ECO:0000256" key="4">
    <source>
        <dbReference type="SAM" id="MobiDB-lite"/>
    </source>
</evidence>
<dbReference type="InterPro" id="IPR000372">
    <property type="entry name" value="LRRNT"/>
</dbReference>
<dbReference type="InterPro" id="IPR008936">
    <property type="entry name" value="Rho_GTPase_activation_prot"/>
</dbReference>
<feature type="domain" description="Rho-GAP" evidence="5">
    <location>
        <begin position="74"/>
        <end position="274"/>
    </location>
</feature>
<evidence type="ECO:0000256" key="3">
    <source>
        <dbReference type="ARBA" id="ARBA00022729"/>
    </source>
</evidence>
<feature type="region of interest" description="Disordered" evidence="4">
    <location>
        <begin position="364"/>
        <end position="390"/>
    </location>
</feature>
<gene>
    <name evidence="6" type="ORF">JOQ06_020622</name>
</gene>
<reference evidence="6" key="1">
    <citation type="submission" date="2022-11" db="EMBL/GenBank/DDBJ databases">
        <title>Chromosome-level genome of Pogonophryne albipinna.</title>
        <authorList>
            <person name="Jo E."/>
        </authorList>
    </citation>
    <scope>NUCLEOTIDE SEQUENCE</scope>
    <source>
        <strain evidence="6">SGF0006</strain>
        <tissue evidence="6">Muscle</tissue>
    </source>
</reference>
<protein>
    <recommendedName>
        <fullName evidence="5">Rho-GAP domain-containing protein</fullName>
    </recommendedName>
</protein>
<accession>A0AAD6BRE5</accession>
<keyword evidence="3" id="KW-0732">Signal</keyword>
<evidence type="ECO:0000313" key="6">
    <source>
        <dbReference type="EMBL" id="KAJ4949104.1"/>
    </source>
</evidence>
<dbReference type="GO" id="GO:0051056">
    <property type="term" value="P:regulation of small GTPase mediated signal transduction"/>
    <property type="evidence" value="ECO:0007669"/>
    <property type="project" value="TreeGrafter"/>
</dbReference>
<dbReference type="InterPro" id="IPR032675">
    <property type="entry name" value="LRR_dom_sf"/>
</dbReference>
<dbReference type="SMART" id="SM00324">
    <property type="entry name" value="RhoGAP"/>
    <property type="match status" value="1"/>
</dbReference>
<dbReference type="EMBL" id="JAPTMU010000001">
    <property type="protein sequence ID" value="KAJ4949104.1"/>
    <property type="molecule type" value="Genomic_DNA"/>
</dbReference>
<dbReference type="AlphaFoldDB" id="A0AAD6BRE5"/>
<dbReference type="GO" id="GO:0005096">
    <property type="term" value="F:GTPase activator activity"/>
    <property type="evidence" value="ECO:0007669"/>
    <property type="project" value="UniProtKB-KW"/>
</dbReference>
<dbReference type="PROSITE" id="PS50238">
    <property type="entry name" value="RHOGAP"/>
    <property type="match status" value="1"/>
</dbReference>
<feature type="region of interest" description="Disordered" evidence="4">
    <location>
        <begin position="322"/>
        <end position="342"/>
    </location>
</feature>
<dbReference type="GO" id="GO:0007165">
    <property type="term" value="P:signal transduction"/>
    <property type="evidence" value="ECO:0007669"/>
    <property type="project" value="InterPro"/>
</dbReference>
<dbReference type="Gene3D" id="1.10.555.10">
    <property type="entry name" value="Rho GTPase activation protein"/>
    <property type="match status" value="1"/>
</dbReference>